<name>A0A118K139_CYNCS</name>
<keyword evidence="2" id="KW-0677">Repeat</keyword>
<evidence type="ECO:0000256" key="1">
    <source>
        <dbReference type="ARBA" id="ARBA00022574"/>
    </source>
</evidence>
<evidence type="ECO:0000256" key="3">
    <source>
        <dbReference type="PROSITE-ProRule" id="PRU00221"/>
    </source>
</evidence>
<dbReference type="PANTHER" id="PTHR44218">
    <property type="entry name" value="PROTEIN SPA1-RELATED 2"/>
    <property type="match status" value="1"/>
</dbReference>
<dbReference type="InterPro" id="IPR015943">
    <property type="entry name" value="WD40/YVTN_repeat-like_dom_sf"/>
</dbReference>
<dbReference type="SMART" id="SM00320">
    <property type="entry name" value="WD40"/>
    <property type="match status" value="3"/>
</dbReference>
<dbReference type="SUPFAM" id="SSF50978">
    <property type="entry name" value="WD40 repeat-like"/>
    <property type="match status" value="1"/>
</dbReference>
<dbReference type="STRING" id="59895.A0A118K139"/>
<dbReference type="InterPro" id="IPR019775">
    <property type="entry name" value="WD40_repeat_CS"/>
</dbReference>
<dbReference type="Proteomes" id="UP000243975">
    <property type="component" value="Unassembled WGS sequence"/>
</dbReference>
<dbReference type="InterPro" id="IPR044630">
    <property type="entry name" value="SPA1/2/3/4"/>
</dbReference>
<sequence>MQGVSVCTIKTNANVCCVQFPSDTGNSLAFGSADHRIYFYDLRNPSGPLYTLVGHERTVSYVRFLDSTTLVSSSTDNTLKLWDLSECSSEVLDNEVDDTEQFVSSVCWRNQTSSLVAANSMGDVKLLEMV</sequence>
<dbReference type="Gramene" id="KVI02263">
    <property type="protein sequence ID" value="KVI02263"/>
    <property type="gene ID" value="Ccrd_019505"/>
</dbReference>
<keyword evidence="1 3" id="KW-0853">WD repeat</keyword>
<organism evidence="4 5">
    <name type="scientific">Cynara cardunculus var. scolymus</name>
    <name type="common">Globe artichoke</name>
    <name type="synonym">Cynara scolymus</name>
    <dbReference type="NCBI Taxonomy" id="59895"/>
    <lineage>
        <taxon>Eukaryota</taxon>
        <taxon>Viridiplantae</taxon>
        <taxon>Streptophyta</taxon>
        <taxon>Embryophyta</taxon>
        <taxon>Tracheophyta</taxon>
        <taxon>Spermatophyta</taxon>
        <taxon>Magnoliopsida</taxon>
        <taxon>eudicotyledons</taxon>
        <taxon>Gunneridae</taxon>
        <taxon>Pentapetalae</taxon>
        <taxon>asterids</taxon>
        <taxon>campanulids</taxon>
        <taxon>Asterales</taxon>
        <taxon>Asteraceae</taxon>
        <taxon>Carduoideae</taxon>
        <taxon>Cardueae</taxon>
        <taxon>Carduinae</taxon>
        <taxon>Cynara</taxon>
    </lineage>
</organism>
<evidence type="ECO:0000313" key="4">
    <source>
        <dbReference type="EMBL" id="KVI02263.1"/>
    </source>
</evidence>
<dbReference type="PROSITE" id="PS50294">
    <property type="entry name" value="WD_REPEATS_REGION"/>
    <property type="match status" value="1"/>
</dbReference>
<dbReference type="GO" id="GO:0009640">
    <property type="term" value="P:photomorphogenesis"/>
    <property type="evidence" value="ECO:0007669"/>
    <property type="project" value="InterPro"/>
</dbReference>
<proteinExistence type="predicted"/>
<dbReference type="InterPro" id="IPR001680">
    <property type="entry name" value="WD40_rpt"/>
</dbReference>
<feature type="repeat" description="WD" evidence="3">
    <location>
        <begin position="52"/>
        <end position="85"/>
    </location>
</feature>
<dbReference type="AlphaFoldDB" id="A0A118K139"/>
<dbReference type="PROSITE" id="PS50082">
    <property type="entry name" value="WD_REPEATS_2"/>
    <property type="match status" value="1"/>
</dbReference>
<protein>
    <submittedName>
        <fullName evidence="4">WD40 repeat-containing protein</fullName>
    </submittedName>
</protein>
<evidence type="ECO:0000256" key="2">
    <source>
        <dbReference type="ARBA" id="ARBA00022737"/>
    </source>
</evidence>
<dbReference type="Gene3D" id="2.130.10.10">
    <property type="entry name" value="YVTN repeat-like/Quinoprotein amine dehydrogenase"/>
    <property type="match status" value="1"/>
</dbReference>
<keyword evidence="5" id="KW-1185">Reference proteome</keyword>
<dbReference type="PROSITE" id="PS00678">
    <property type="entry name" value="WD_REPEATS_1"/>
    <property type="match status" value="1"/>
</dbReference>
<comment type="caution">
    <text evidence="4">The sequence shown here is derived from an EMBL/GenBank/DDBJ whole genome shotgun (WGS) entry which is preliminary data.</text>
</comment>
<accession>A0A118K139</accession>
<dbReference type="InterPro" id="IPR036322">
    <property type="entry name" value="WD40_repeat_dom_sf"/>
</dbReference>
<reference evidence="4 5" key="1">
    <citation type="journal article" date="2016" name="Sci. Rep.">
        <title>The genome sequence of the outbreeding globe artichoke constructed de novo incorporating a phase-aware low-pass sequencing strategy of F1 progeny.</title>
        <authorList>
            <person name="Scaglione D."/>
            <person name="Reyes-Chin-Wo S."/>
            <person name="Acquadro A."/>
            <person name="Froenicke L."/>
            <person name="Portis E."/>
            <person name="Beitel C."/>
            <person name="Tirone M."/>
            <person name="Mauro R."/>
            <person name="Lo Monaco A."/>
            <person name="Mauromicale G."/>
            <person name="Faccioli P."/>
            <person name="Cattivelli L."/>
            <person name="Rieseberg L."/>
            <person name="Michelmore R."/>
            <person name="Lanteri S."/>
        </authorList>
    </citation>
    <scope>NUCLEOTIDE SEQUENCE [LARGE SCALE GENOMIC DNA]</scope>
    <source>
        <strain evidence="4">2C</strain>
    </source>
</reference>
<dbReference type="OMA" id="MELKEHY"/>
<dbReference type="PANTHER" id="PTHR44218:SF1">
    <property type="entry name" value="PROTEIN SPA1-RELATED 3"/>
    <property type="match status" value="1"/>
</dbReference>
<gene>
    <name evidence="4" type="ORF">Ccrd_019505</name>
</gene>
<dbReference type="Pfam" id="PF00400">
    <property type="entry name" value="WD40"/>
    <property type="match status" value="2"/>
</dbReference>
<evidence type="ECO:0000313" key="5">
    <source>
        <dbReference type="Proteomes" id="UP000243975"/>
    </source>
</evidence>
<dbReference type="EMBL" id="LEKV01002660">
    <property type="protein sequence ID" value="KVI02263.1"/>
    <property type="molecule type" value="Genomic_DNA"/>
</dbReference>